<dbReference type="GO" id="GO:0005737">
    <property type="term" value="C:cytoplasm"/>
    <property type="evidence" value="ECO:0007669"/>
    <property type="project" value="UniProtKB-SubCell"/>
</dbReference>
<feature type="binding site" evidence="6">
    <location>
        <position position="228"/>
    </location>
    <ligand>
        <name>ATP</name>
        <dbReference type="ChEBI" id="CHEBI:30616"/>
    </ligand>
</feature>
<dbReference type="GO" id="GO:0005524">
    <property type="term" value="F:ATP binding"/>
    <property type="evidence" value="ECO:0007669"/>
    <property type="project" value="UniProtKB-UniRule"/>
</dbReference>
<dbReference type="InterPro" id="IPR004364">
    <property type="entry name" value="Aa-tRNA-synt_II"/>
</dbReference>
<dbReference type="PRINTS" id="PR01042">
    <property type="entry name" value="TRNASYNTHASP"/>
</dbReference>
<dbReference type="InterPro" id="IPR045864">
    <property type="entry name" value="aa-tRNA-synth_II/BPL/LPL"/>
</dbReference>
<comment type="similarity">
    <text evidence="6">Belongs to the class-II aminoacyl-tRNA synthetase family. Type 1 subfamily.</text>
</comment>
<comment type="subcellular location">
    <subcellularLocation>
        <location evidence="6">Cytoplasm</location>
    </subcellularLocation>
</comment>
<dbReference type="InterPro" id="IPR002312">
    <property type="entry name" value="Asp/Asn-tRNA-synth_IIb"/>
</dbReference>
<dbReference type="InterPro" id="IPR004524">
    <property type="entry name" value="Asp-tRNA-ligase_1"/>
</dbReference>
<comment type="function">
    <text evidence="6">Aspartyl-tRNA synthetase with relaxed tRNA specificity since it is able to aspartylate not only its cognate tRNA(Asp) but also tRNA(Asn). Reaction proceeds in two steps: L-aspartate is first activated by ATP to form Asp-AMP and then transferred to the acceptor end of tRNA(Asp/Asn).</text>
</comment>
<evidence type="ECO:0000256" key="1">
    <source>
        <dbReference type="ARBA" id="ARBA00022598"/>
    </source>
</evidence>
<sequence>MKRILATAANKKIGSEVTLAGWVQARRDHGKIIFLDLRDASGLTQTVATPKEEAAYKVANTLGAEDVIEVIGEVKERPTANVNPDLETGKIEVSLKSITIINKAKELPLPIEGDGYDIDEMIRMKYRYIDLRRGRLQRNLKTRHQIATAVREFLNKEGFTEIETPYLTKTTPEGARDFVVPSRLQKGKFYALAQAPQQYKQLLQIAGFERYYQIARAFRDEDLRADRQFEHTQIDLEMSFVEREDVLALVEEMLVFVAERLNKKITEKPFPRFTHAQALKEFKADKFDIRKKGADASELGFAFVTDFPLFEWNEEEKRWTFSHNPFTAPKPEDIEKVRAEKDIKNIGSLQYDLVCNGLELGSGSIRITDPVLQKQALKIMGYSKEEIDADFGHLLKAYEYGAPPHGGIALGLDRLVAVFTGENSIRETIAFPVSSSGETSVMEAPSQLEKKQLKDLGIEVKDRL</sequence>
<dbReference type="GO" id="GO:0006422">
    <property type="term" value="P:aspartyl-tRNA aminoacylation"/>
    <property type="evidence" value="ECO:0007669"/>
    <property type="project" value="UniProtKB-UniRule"/>
</dbReference>
<feature type="site" description="Important for tRNA non-discrimination" evidence="6">
    <location>
        <position position="29"/>
    </location>
</feature>
<feature type="binding site" evidence="6">
    <location>
        <position position="359"/>
    </location>
    <ligand>
        <name>ATP</name>
        <dbReference type="ChEBI" id="CHEBI:30616"/>
    </ligand>
</feature>
<feature type="domain" description="Aminoacyl-transfer RNA synthetases class-II family profile" evidence="7">
    <location>
        <begin position="146"/>
        <end position="432"/>
    </location>
</feature>
<dbReference type="CDD" id="cd00777">
    <property type="entry name" value="AspRS_core"/>
    <property type="match status" value="1"/>
</dbReference>
<feature type="binding site" evidence="6">
    <location>
        <begin position="219"/>
        <end position="221"/>
    </location>
    <ligand>
        <name>ATP</name>
        <dbReference type="ChEBI" id="CHEBI:30616"/>
    </ligand>
</feature>
<comment type="catalytic activity">
    <reaction evidence="6">
        <text>tRNA(Asx) + L-aspartate + ATP = L-aspartyl-tRNA(Asx) + AMP + diphosphate</text>
        <dbReference type="Rhea" id="RHEA:18349"/>
        <dbReference type="Rhea" id="RHEA-COMP:9710"/>
        <dbReference type="Rhea" id="RHEA-COMP:9711"/>
        <dbReference type="ChEBI" id="CHEBI:29991"/>
        <dbReference type="ChEBI" id="CHEBI:30616"/>
        <dbReference type="ChEBI" id="CHEBI:33019"/>
        <dbReference type="ChEBI" id="CHEBI:78442"/>
        <dbReference type="ChEBI" id="CHEBI:78516"/>
        <dbReference type="ChEBI" id="CHEBI:456215"/>
        <dbReference type="EC" id="6.1.1.23"/>
    </reaction>
</comment>
<evidence type="ECO:0000256" key="2">
    <source>
        <dbReference type="ARBA" id="ARBA00022741"/>
    </source>
</evidence>
<proteinExistence type="inferred from homology"/>
<dbReference type="GO" id="GO:0004815">
    <property type="term" value="F:aspartate-tRNA ligase activity"/>
    <property type="evidence" value="ECO:0007669"/>
    <property type="project" value="UniProtKB-UniRule"/>
</dbReference>
<dbReference type="PANTHER" id="PTHR22594">
    <property type="entry name" value="ASPARTYL/LYSYL-TRNA SYNTHETASE"/>
    <property type="match status" value="1"/>
</dbReference>
<evidence type="ECO:0000256" key="3">
    <source>
        <dbReference type="ARBA" id="ARBA00022840"/>
    </source>
</evidence>
<dbReference type="GO" id="GO:0050560">
    <property type="term" value="F:aspartate-tRNA(Asn) ligase activity"/>
    <property type="evidence" value="ECO:0007669"/>
    <property type="project" value="UniProtKB-EC"/>
</dbReference>
<feature type="binding site" evidence="6">
    <location>
        <position position="366"/>
    </location>
    <ligand>
        <name>L-aspartate</name>
        <dbReference type="ChEBI" id="CHEBI:29991"/>
    </ligand>
</feature>
<evidence type="ECO:0000256" key="6">
    <source>
        <dbReference type="HAMAP-Rule" id="MF_00044"/>
    </source>
</evidence>
<evidence type="ECO:0000256" key="4">
    <source>
        <dbReference type="ARBA" id="ARBA00022917"/>
    </source>
</evidence>
<dbReference type="Gene3D" id="3.30.930.10">
    <property type="entry name" value="Bira Bifunctional Protein, Domain 2"/>
    <property type="match status" value="1"/>
</dbReference>
<evidence type="ECO:0000259" key="7">
    <source>
        <dbReference type="PROSITE" id="PS50862"/>
    </source>
</evidence>
<keyword evidence="6" id="KW-0963">Cytoplasm</keyword>
<keyword evidence="2 6" id="KW-0547">Nucleotide-binding</keyword>
<feature type="binding site" evidence="6">
    <location>
        <position position="323"/>
    </location>
    <ligand>
        <name>L-aspartate</name>
        <dbReference type="ChEBI" id="CHEBI:29991"/>
    </ligand>
</feature>
<evidence type="ECO:0000313" key="8">
    <source>
        <dbReference type="EMBL" id="OGY30490.1"/>
    </source>
</evidence>
<dbReference type="InterPro" id="IPR047089">
    <property type="entry name" value="Asp-tRNA-ligase_1_N"/>
</dbReference>
<dbReference type="GO" id="GO:0003676">
    <property type="term" value="F:nucleic acid binding"/>
    <property type="evidence" value="ECO:0007669"/>
    <property type="project" value="InterPro"/>
</dbReference>
<dbReference type="InterPro" id="IPR006195">
    <property type="entry name" value="aa-tRNA-synth_II"/>
</dbReference>
<dbReference type="Pfam" id="PF01336">
    <property type="entry name" value="tRNA_anti-codon"/>
    <property type="match status" value="1"/>
</dbReference>
<dbReference type="InterPro" id="IPR012340">
    <property type="entry name" value="NA-bd_OB-fold"/>
</dbReference>
<evidence type="ECO:0000256" key="5">
    <source>
        <dbReference type="ARBA" id="ARBA00023146"/>
    </source>
</evidence>
<dbReference type="SUPFAM" id="SSF50249">
    <property type="entry name" value="Nucleic acid-binding proteins"/>
    <property type="match status" value="1"/>
</dbReference>
<dbReference type="AlphaFoldDB" id="A0A1G1WT24"/>
<evidence type="ECO:0000313" key="9">
    <source>
        <dbReference type="Proteomes" id="UP000178068"/>
    </source>
</evidence>
<feature type="region of interest" description="Aspartate" evidence="6">
    <location>
        <begin position="197"/>
        <end position="200"/>
    </location>
</feature>
<protein>
    <recommendedName>
        <fullName evidence="6">Aspartate--tRNA(Asp/Asn) ligase</fullName>
        <ecNumber evidence="6">6.1.1.23</ecNumber>
    </recommendedName>
    <alternativeName>
        <fullName evidence="6">Aspartyl-tRNA synthetase</fullName>
        <shortName evidence="6">AspRS</shortName>
    </alternativeName>
    <alternativeName>
        <fullName evidence="6">Non-discriminating aspartyl-tRNA synthetase</fullName>
        <shortName evidence="6">ND-AspRS</shortName>
    </alternativeName>
</protein>
<accession>A0A1G1WT24</accession>
<dbReference type="InterPro" id="IPR047090">
    <property type="entry name" value="AspRS_core"/>
</dbReference>
<feature type="binding site" evidence="6">
    <location>
        <position position="173"/>
    </location>
    <ligand>
        <name>L-aspartate</name>
        <dbReference type="ChEBI" id="CHEBI:29991"/>
    </ligand>
</feature>
<reference evidence="8 9" key="1">
    <citation type="journal article" date="2016" name="Nat. Commun.">
        <title>Thousands of microbial genomes shed light on interconnected biogeochemical processes in an aquifer system.</title>
        <authorList>
            <person name="Anantharaman K."/>
            <person name="Brown C.T."/>
            <person name="Hug L.A."/>
            <person name="Sharon I."/>
            <person name="Castelle C.J."/>
            <person name="Probst A.J."/>
            <person name="Thomas B.C."/>
            <person name="Singh A."/>
            <person name="Wilkins M.J."/>
            <person name="Karaoz U."/>
            <person name="Brodie E.L."/>
            <person name="Williams K.H."/>
            <person name="Hubbard S.S."/>
            <person name="Banfield J.F."/>
        </authorList>
    </citation>
    <scope>NUCLEOTIDE SEQUENCE [LARGE SCALE GENOMIC DNA]</scope>
</reference>
<dbReference type="PANTHER" id="PTHR22594:SF5">
    <property type="entry name" value="ASPARTATE--TRNA LIGASE, MITOCHONDRIAL"/>
    <property type="match status" value="1"/>
</dbReference>
<keyword evidence="3 6" id="KW-0067">ATP-binding</keyword>
<comment type="caution">
    <text evidence="8">The sequence shown here is derived from an EMBL/GenBank/DDBJ whole genome shotgun (WGS) entry which is preliminary data.</text>
</comment>
<dbReference type="Proteomes" id="UP000178068">
    <property type="component" value="Unassembled WGS sequence"/>
</dbReference>
<feature type="binding site" evidence="6">
    <location>
        <position position="219"/>
    </location>
    <ligand>
        <name>L-aspartate</name>
        <dbReference type="ChEBI" id="CHEBI:29991"/>
    </ligand>
</feature>
<name>A0A1G1WT24_9BACT</name>
<dbReference type="EMBL" id="MHCZ01000002">
    <property type="protein sequence ID" value="OGY30490.1"/>
    <property type="molecule type" value="Genomic_DNA"/>
</dbReference>
<feature type="binding site" evidence="6">
    <location>
        <begin position="411"/>
        <end position="414"/>
    </location>
    <ligand>
        <name>ATP</name>
        <dbReference type="ChEBI" id="CHEBI:30616"/>
    </ligand>
</feature>
<keyword evidence="4 6" id="KW-0648">Protein biosynthesis</keyword>
<dbReference type="SUPFAM" id="SSF55681">
    <property type="entry name" value="Class II aaRS and biotin synthetases"/>
    <property type="match status" value="1"/>
</dbReference>
<dbReference type="PROSITE" id="PS50862">
    <property type="entry name" value="AA_TRNA_LIGASE_II"/>
    <property type="match status" value="1"/>
</dbReference>
<comment type="caution">
    <text evidence="6">Lacks conserved residue(s) required for the propagation of feature annotation.</text>
</comment>
<dbReference type="Gene3D" id="2.40.50.140">
    <property type="entry name" value="Nucleic acid-binding proteins"/>
    <property type="match status" value="1"/>
</dbReference>
<dbReference type="Pfam" id="PF00152">
    <property type="entry name" value="tRNA-synt_2"/>
    <property type="match status" value="1"/>
</dbReference>
<dbReference type="NCBIfam" id="TIGR00459">
    <property type="entry name" value="aspS_bact"/>
    <property type="match status" value="1"/>
</dbReference>
<comment type="subunit">
    <text evidence="6">Homodimer.</text>
</comment>
<dbReference type="EC" id="6.1.1.23" evidence="6"/>
<dbReference type="CDD" id="cd04317">
    <property type="entry name" value="EcAspRS_like_N"/>
    <property type="match status" value="1"/>
</dbReference>
<organism evidence="8 9">
    <name type="scientific">Candidatus Woykebacteria bacterium RIFCSPHIGHO2_12_FULL_45_10</name>
    <dbReference type="NCBI Taxonomy" id="1802603"/>
    <lineage>
        <taxon>Bacteria</taxon>
        <taxon>Candidatus Woykeibacteriota</taxon>
    </lineage>
</organism>
<dbReference type="InterPro" id="IPR004365">
    <property type="entry name" value="NA-bd_OB_tRNA"/>
</dbReference>
<dbReference type="STRING" id="1802603.A3F35_03565"/>
<dbReference type="HAMAP" id="MF_00044">
    <property type="entry name" value="Asp_tRNA_synth_type1"/>
    <property type="match status" value="1"/>
</dbReference>
<keyword evidence="5 6" id="KW-0030">Aminoacyl-tRNA synthetase</keyword>
<gene>
    <name evidence="6" type="primary">aspS</name>
    <name evidence="8" type="ORF">A3F35_03565</name>
</gene>
<keyword evidence="1 6" id="KW-0436">Ligase</keyword>